<dbReference type="InterPro" id="IPR017871">
    <property type="entry name" value="ABC_transporter-like_CS"/>
</dbReference>
<organism evidence="6 7">
    <name type="scientific">Megalodesulfovibrio gigas (strain ATCC 19364 / DSM 1382 / NCIMB 9332 / VKM B-1759)</name>
    <name type="common">Desulfovibrio gigas</name>
    <dbReference type="NCBI Taxonomy" id="1121448"/>
    <lineage>
        <taxon>Bacteria</taxon>
        <taxon>Pseudomonadati</taxon>
        <taxon>Thermodesulfobacteriota</taxon>
        <taxon>Desulfovibrionia</taxon>
        <taxon>Desulfovibrionales</taxon>
        <taxon>Desulfovibrionaceae</taxon>
        <taxon>Megalodesulfovibrio</taxon>
    </lineage>
</organism>
<evidence type="ECO:0000256" key="3">
    <source>
        <dbReference type="ARBA" id="ARBA00022840"/>
    </source>
</evidence>
<dbReference type="GO" id="GO:0022857">
    <property type="term" value="F:transmembrane transporter activity"/>
    <property type="evidence" value="ECO:0007669"/>
    <property type="project" value="TreeGrafter"/>
</dbReference>
<dbReference type="EMBL" id="CP006585">
    <property type="protein sequence ID" value="AGW15108.1"/>
    <property type="molecule type" value="Genomic_DNA"/>
</dbReference>
<dbReference type="HOGENOM" id="CLU_000604_1_22_7"/>
<dbReference type="KEGG" id="dgg:DGI_3428"/>
<dbReference type="CDD" id="cd03255">
    <property type="entry name" value="ABC_MJ0796_LolCDE_FtsE"/>
    <property type="match status" value="1"/>
</dbReference>
<dbReference type="PATRIC" id="fig|1121448.10.peg.3379"/>
<dbReference type="STRING" id="1121448.DGI_3428"/>
<dbReference type="GO" id="GO:0005524">
    <property type="term" value="F:ATP binding"/>
    <property type="evidence" value="ECO:0007669"/>
    <property type="project" value="UniProtKB-KW"/>
</dbReference>
<proteinExistence type="inferred from homology"/>
<comment type="similarity">
    <text evidence="4">Belongs to the ABC transporter superfamily. Macrolide exporter (TC 3.A.1.122) family.</text>
</comment>
<evidence type="ECO:0000259" key="5">
    <source>
        <dbReference type="PROSITE" id="PS50893"/>
    </source>
</evidence>
<keyword evidence="1" id="KW-0813">Transport</keyword>
<sequence length="231" mass="25975">MNEVEMNEPVIQVRGMTKDYSNGSQVISILKGIDMDVLPGEMVAIMGPSGMGKSTFLFILGLLLPPSGGSYKVKGHEVAKLTRSQQAQFRRTFAGFVFQSCNLFEHTKVYENLEFPLIYAGVPRKDRAAMIDEALEKVNMMHRRNHPANRLSGGEQQRVSIARALVNRPSIIFADEPTGQLDLKHSQMVMEHFQRFVSEDKTAMVVVTHDPGVARQCTRTLYLRDGNLYDQ</sequence>
<keyword evidence="3" id="KW-0067">ATP-binding</keyword>
<dbReference type="InterPro" id="IPR015854">
    <property type="entry name" value="ABC_transpr_LolD-like"/>
</dbReference>
<dbReference type="SUPFAM" id="SSF52540">
    <property type="entry name" value="P-loop containing nucleoside triphosphate hydrolases"/>
    <property type="match status" value="1"/>
</dbReference>
<evidence type="ECO:0000256" key="2">
    <source>
        <dbReference type="ARBA" id="ARBA00022741"/>
    </source>
</evidence>
<keyword evidence="7" id="KW-1185">Reference proteome</keyword>
<evidence type="ECO:0000256" key="4">
    <source>
        <dbReference type="ARBA" id="ARBA00038388"/>
    </source>
</evidence>
<dbReference type="InterPro" id="IPR003593">
    <property type="entry name" value="AAA+_ATPase"/>
</dbReference>
<dbReference type="eggNOG" id="COG1136">
    <property type="taxonomic scope" value="Bacteria"/>
</dbReference>
<feature type="domain" description="ABC transporter" evidence="5">
    <location>
        <begin position="11"/>
        <end position="231"/>
    </location>
</feature>
<dbReference type="PROSITE" id="PS00211">
    <property type="entry name" value="ABC_TRANSPORTER_1"/>
    <property type="match status" value="1"/>
</dbReference>
<dbReference type="OrthoDB" id="9809450at2"/>
<evidence type="ECO:0000256" key="1">
    <source>
        <dbReference type="ARBA" id="ARBA00022448"/>
    </source>
</evidence>
<dbReference type="PROSITE" id="PS50893">
    <property type="entry name" value="ABC_TRANSPORTER_2"/>
    <property type="match status" value="1"/>
</dbReference>
<dbReference type="PANTHER" id="PTHR24220:SF86">
    <property type="entry name" value="ABC TRANSPORTER ABCH.1"/>
    <property type="match status" value="1"/>
</dbReference>
<gene>
    <name evidence="6" type="ORF">DGI_3428</name>
</gene>
<name>T2GFP8_MEGG1</name>
<dbReference type="GO" id="GO:0005886">
    <property type="term" value="C:plasma membrane"/>
    <property type="evidence" value="ECO:0007669"/>
    <property type="project" value="TreeGrafter"/>
</dbReference>
<dbReference type="GO" id="GO:0016887">
    <property type="term" value="F:ATP hydrolysis activity"/>
    <property type="evidence" value="ECO:0007669"/>
    <property type="project" value="InterPro"/>
</dbReference>
<dbReference type="Gene3D" id="3.40.50.300">
    <property type="entry name" value="P-loop containing nucleotide triphosphate hydrolases"/>
    <property type="match status" value="1"/>
</dbReference>
<reference evidence="7" key="2">
    <citation type="submission" date="2013-07" db="EMBL/GenBank/DDBJ databases">
        <authorList>
            <person name="Morais-Silva F.O."/>
            <person name="Rezende A.M."/>
            <person name="Pimentel C."/>
            <person name="Resende D.M."/>
            <person name="Santos C.I."/>
            <person name="Clemente C."/>
            <person name="de Oliveira L.M."/>
            <person name="da Silva S.M."/>
            <person name="Costa D.A."/>
            <person name="Varela-Raposo A."/>
            <person name="Horacio E.C.A."/>
            <person name="Matos M."/>
            <person name="Flores O."/>
            <person name="Ruiz J.C."/>
            <person name="Rodrigues-Pousada C."/>
        </authorList>
    </citation>
    <scope>NUCLEOTIDE SEQUENCE [LARGE SCALE GENOMIC DNA]</scope>
    <source>
        <strain evidence="7">ATCC 19364 / DSM 1382 / NCIMB 9332 / VKM B-1759</strain>
    </source>
</reference>
<dbReference type="SMART" id="SM00382">
    <property type="entry name" value="AAA"/>
    <property type="match status" value="1"/>
</dbReference>
<dbReference type="Proteomes" id="UP000016587">
    <property type="component" value="Chromosome"/>
</dbReference>
<accession>T2GFP8</accession>
<reference evidence="6 7" key="1">
    <citation type="journal article" date="2013" name="J. Bacteriol.">
        <title>Roles of HynAB and Ech, the only two hydrogenases found in the model sulfate reducer Desulfovibrio gigas.</title>
        <authorList>
            <person name="Morais-Silva F.O."/>
            <person name="Santos C.I."/>
            <person name="Rodrigues R."/>
            <person name="Pereira I.A."/>
            <person name="Rodrigues-Pousada C."/>
        </authorList>
    </citation>
    <scope>NUCLEOTIDE SEQUENCE [LARGE SCALE GENOMIC DNA]</scope>
    <source>
        <strain evidence="7">ATCC 19364 / DSM 1382 / NCIMB 9332 / VKM B-1759</strain>
    </source>
</reference>
<dbReference type="PANTHER" id="PTHR24220">
    <property type="entry name" value="IMPORT ATP-BINDING PROTEIN"/>
    <property type="match status" value="1"/>
</dbReference>
<dbReference type="GO" id="GO:0098796">
    <property type="term" value="C:membrane protein complex"/>
    <property type="evidence" value="ECO:0007669"/>
    <property type="project" value="UniProtKB-ARBA"/>
</dbReference>
<dbReference type="FunFam" id="3.40.50.300:FF:000032">
    <property type="entry name" value="Export ABC transporter ATP-binding protein"/>
    <property type="match status" value="1"/>
</dbReference>
<dbReference type="InterPro" id="IPR027417">
    <property type="entry name" value="P-loop_NTPase"/>
</dbReference>
<dbReference type="Pfam" id="PF00005">
    <property type="entry name" value="ABC_tran"/>
    <property type="match status" value="1"/>
</dbReference>
<keyword evidence="2" id="KW-0547">Nucleotide-binding</keyword>
<dbReference type="InterPro" id="IPR017911">
    <property type="entry name" value="MacB-like_ATP-bd"/>
</dbReference>
<dbReference type="AlphaFoldDB" id="T2GFP8"/>
<evidence type="ECO:0000313" key="6">
    <source>
        <dbReference type="EMBL" id="AGW15108.1"/>
    </source>
</evidence>
<evidence type="ECO:0000313" key="7">
    <source>
        <dbReference type="Proteomes" id="UP000016587"/>
    </source>
</evidence>
<dbReference type="InterPro" id="IPR003439">
    <property type="entry name" value="ABC_transporter-like_ATP-bd"/>
</dbReference>
<protein>
    <submittedName>
        <fullName evidence="6">Putative Phosphonate-transporting ATPase</fullName>
    </submittedName>
</protein>